<dbReference type="AlphaFoldDB" id="A0A8C5U8X7"/>
<dbReference type="Proteomes" id="UP000694560">
    <property type="component" value="Unplaced"/>
</dbReference>
<keyword evidence="3" id="KW-1185">Reference proteome</keyword>
<dbReference type="OrthoDB" id="9623856at2759"/>
<feature type="transmembrane region" description="Helical" evidence="1">
    <location>
        <begin position="30"/>
        <end position="51"/>
    </location>
</feature>
<accession>A0A8C5U8X7</accession>
<evidence type="ECO:0000256" key="1">
    <source>
        <dbReference type="SAM" id="Phobius"/>
    </source>
</evidence>
<protein>
    <submittedName>
        <fullName evidence="2">Uncharacterized protein</fullName>
    </submittedName>
</protein>
<reference evidence="2" key="1">
    <citation type="submission" date="2025-08" db="UniProtKB">
        <authorList>
            <consortium name="Ensembl"/>
        </authorList>
    </citation>
    <scope>IDENTIFICATION</scope>
</reference>
<reference evidence="2" key="2">
    <citation type="submission" date="2025-09" db="UniProtKB">
        <authorList>
            <consortium name="Ensembl"/>
        </authorList>
    </citation>
    <scope>IDENTIFICATION</scope>
</reference>
<dbReference type="Ensembl" id="ENSMCST00000017653.1">
    <property type="protein sequence ID" value="ENSMCSP00000017219.1"/>
    <property type="gene ID" value="ENSMCSG00000012109.1"/>
</dbReference>
<keyword evidence="1" id="KW-1133">Transmembrane helix</keyword>
<keyword evidence="1" id="KW-0472">Membrane</keyword>
<keyword evidence="1" id="KW-0812">Transmembrane</keyword>
<organism evidence="2 3">
    <name type="scientific">Malurus cyaneus samueli</name>
    <dbReference type="NCBI Taxonomy" id="2593467"/>
    <lineage>
        <taxon>Eukaryota</taxon>
        <taxon>Metazoa</taxon>
        <taxon>Chordata</taxon>
        <taxon>Craniata</taxon>
        <taxon>Vertebrata</taxon>
        <taxon>Euteleostomi</taxon>
        <taxon>Archelosauria</taxon>
        <taxon>Archosauria</taxon>
        <taxon>Dinosauria</taxon>
        <taxon>Saurischia</taxon>
        <taxon>Theropoda</taxon>
        <taxon>Coelurosauria</taxon>
        <taxon>Aves</taxon>
        <taxon>Neognathae</taxon>
        <taxon>Neoaves</taxon>
        <taxon>Telluraves</taxon>
        <taxon>Australaves</taxon>
        <taxon>Passeriformes</taxon>
        <taxon>Meliphagoidea</taxon>
        <taxon>Maluridae</taxon>
        <taxon>Malurus</taxon>
    </lineage>
</organism>
<sequence length="141" mass="16018">MQCVGAEPNATNTFLAYMAIVLANSKVRPLLYVLLFSSCVMCVNAQIYWAYVYDPLVFHPVTWWDLEIPISNNNSKILGGAWIPPSGSLFNWTDWLSVEGKQTFVAEFYPLCLTTRSDSTCTPFTLHMHLIKIYTVKETIL</sequence>
<evidence type="ECO:0000313" key="3">
    <source>
        <dbReference type="Proteomes" id="UP000694560"/>
    </source>
</evidence>
<name>A0A8C5U8X7_9PASS</name>
<evidence type="ECO:0000313" key="2">
    <source>
        <dbReference type="Ensembl" id="ENSMCSP00000017219.1"/>
    </source>
</evidence>
<proteinExistence type="predicted"/>